<sequence length="120" mass="13315">ASRVAKAAQKHCTWHPRPPLDLCLYNPVVLGGLSEYSISYHHLLLPVLPSTTQHYYTITTINTIFTMSYKLGVVAGRMCVAASRQTANALRLGVPAARLSGFFESLRVYYVLSYPSPKTE</sequence>
<proteinExistence type="predicted"/>
<keyword evidence="2" id="KW-1185">Reference proteome</keyword>
<evidence type="ECO:0000313" key="1">
    <source>
        <dbReference type="EMBL" id="KAG7157721.1"/>
    </source>
</evidence>
<feature type="non-terminal residue" evidence="1">
    <location>
        <position position="120"/>
    </location>
</feature>
<name>A0A8J5JKG6_HOMAM</name>
<evidence type="ECO:0000313" key="2">
    <source>
        <dbReference type="Proteomes" id="UP000747542"/>
    </source>
</evidence>
<organism evidence="1 2">
    <name type="scientific">Homarus americanus</name>
    <name type="common">American lobster</name>
    <dbReference type="NCBI Taxonomy" id="6706"/>
    <lineage>
        <taxon>Eukaryota</taxon>
        <taxon>Metazoa</taxon>
        <taxon>Ecdysozoa</taxon>
        <taxon>Arthropoda</taxon>
        <taxon>Crustacea</taxon>
        <taxon>Multicrustacea</taxon>
        <taxon>Malacostraca</taxon>
        <taxon>Eumalacostraca</taxon>
        <taxon>Eucarida</taxon>
        <taxon>Decapoda</taxon>
        <taxon>Pleocyemata</taxon>
        <taxon>Astacidea</taxon>
        <taxon>Nephropoidea</taxon>
        <taxon>Nephropidae</taxon>
        <taxon>Homarus</taxon>
    </lineage>
</organism>
<feature type="non-terminal residue" evidence="1">
    <location>
        <position position="1"/>
    </location>
</feature>
<accession>A0A8J5JKG6</accession>
<gene>
    <name evidence="1" type="ORF">Hamer_G018789</name>
</gene>
<dbReference type="Proteomes" id="UP000747542">
    <property type="component" value="Unassembled WGS sequence"/>
</dbReference>
<dbReference type="AlphaFoldDB" id="A0A8J5JKG6"/>
<comment type="caution">
    <text evidence="1">The sequence shown here is derived from an EMBL/GenBank/DDBJ whole genome shotgun (WGS) entry which is preliminary data.</text>
</comment>
<protein>
    <submittedName>
        <fullName evidence="1">Uncharacterized protein</fullName>
    </submittedName>
</protein>
<reference evidence="1" key="1">
    <citation type="journal article" date="2021" name="Sci. Adv.">
        <title>The American lobster genome reveals insights on longevity, neural, and immune adaptations.</title>
        <authorList>
            <person name="Polinski J.M."/>
            <person name="Zimin A.V."/>
            <person name="Clark K.F."/>
            <person name="Kohn A.B."/>
            <person name="Sadowski N."/>
            <person name="Timp W."/>
            <person name="Ptitsyn A."/>
            <person name="Khanna P."/>
            <person name="Romanova D.Y."/>
            <person name="Williams P."/>
            <person name="Greenwood S.J."/>
            <person name="Moroz L.L."/>
            <person name="Walt D.R."/>
            <person name="Bodnar A.G."/>
        </authorList>
    </citation>
    <scope>NUCLEOTIDE SEQUENCE</scope>
    <source>
        <strain evidence="1">GMGI-L3</strain>
    </source>
</reference>
<dbReference type="EMBL" id="JAHLQT010036987">
    <property type="protein sequence ID" value="KAG7157721.1"/>
    <property type="molecule type" value="Genomic_DNA"/>
</dbReference>